<gene>
    <name evidence="2" type="ORF">PROFUN_07142</name>
</gene>
<feature type="region of interest" description="Disordered" evidence="1">
    <location>
        <begin position="321"/>
        <end position="364"/>
    </location>
</feature>
<evidence type="ECO:0000313" key="3">
    <source>
        <dbReference type="Proteomes" id="UP000241769"/>
    </source>
</evidence>
<evidence type="ECO:0000313" key="2">
    <source>
        <dbReference type="EMBL" id="PRP85195.1"/>
    </source>
</evidence>
<dbReference type="AlphaFoldDB" id="A0A2P6NMK5"/>
<dbReference type="Proteomes" id="UP000241769">
    <property type="component" value="Unassembled WGS sequence"/>
</dbReference>
<proteinExistence type="predicted"/>
<evidence type="ECO:0000256" key="1">
    <source>
        <dbReference type="SAM" id="MobiDB-lite"/>
    </source>
</evidence>
<dbReference type="InParanoid" id="A0A2P6NMK5"/>
<accession>A0A2P6NMK5</accession>
<name>A0A2P6NMK5_9EUKA</name>
<dbReference type="EMBL" id="MDYQ01000049">
    <property type="protein sequence ID" value="PRP85195.1"/>
    <property type="molecule type" value="Genomic_DNA"/>
</dbReference>
<keyword evidence="3" id="KW-1185">Reference proteome</keyword>
<comment type="caution">
    <text evidence="2">The sequence shown here is derived from an EMBL/GenBank/DDBJ whole genome shotgun (WGS) entry which is preliminary data.</text>
</comment>
<reference evidence="2 3" key="1">
    <citation type="journal article" date="2018" name="Genome Biol. Evol.">
        <title>Multiple Roots of Fruiting Body Formation in Amoebozoa.</title>
        <authorList>
            <person name="Hillmann F."/>
            <person name="Forbes G."/>
            <person name="Novohradska S."/>
            <person name="Ferling I."/>
            <person name="Riege K."/>
            <person name="Groth M."/>
            <person name="Westermann M."/>
            <person name="Marz M."/>
            <person name="Spaller T."/>
            <person name="Winckler T."/>
            <person name="Schaap P."/>
            <person name="Glockner G."/>
        </authorList>
    </citation>
    <scope>NUCLEOTIDE SEQUENCE [LARGE SCALE GENOMIC DNA]</scope>
    <source>
        <strain evidence="2 3">Jena</strain>
    </source>
</reference>
<sequence length="364" mass="42012">MKVTRDLMLTVVIVFKHDDEGSLSLCAGSGKTLDHWHKLLKQYESDPTILPEVKAFSERVNQHHPSLYNQEKIVHYFQLMDVIPKEKLLDRVESHTLFLCLDRLAAIYGWDVLEERILSTFRWNVKHTFGVTEELKKLCSNTEEDERRGQIVTKVIDMLLHHKDKTLYDFESIMTILFNHHRWDDLDRVVTFFTSPLESDNELSRESKCLRAIHTAIPNCFENPSLFSLHQRVCAALKKRCEAEPIGPINWSIGFPGNSQHCPECKLAATFCEDKVAKKWTALFPRTKRTHVRAQLCPKNSQTPISCKEVGDQEITFTKVTSPAQSREKMKAKPRASATNATIQKPREVTDLTEDEPTVKRRKT</sequence>
<organism evidence="2 3">
    <name type="scientific">Planoprotostelium fungivorum</name>
    <dbReference type="NCBI Taxonomy" id="1890364"/>
    <lineage>
        <taxon>Eukaryota</taxon>
        <taxon>Amoebozoa</taxon>
        <taxon>Evosea</taxon>
        <taxon>Variosea</taxon>
        <taxon>Cavosteliida</taxon>
        <taxon>Cavosteliaceae</taxon>
        <taxon>Planoprotostelium</taxon>
    </lineage>
</organism>
<protein>
    <submittedName>
        <fullName evidence="2">Uncharacterized protein</fullName>
    </submittedName>
</protein>